<gene>
    <name evidence="1" type="ORF">GMBLW1_22150</name>
</gene>
<name>A0A6C2YKW4_9BACT</name>
<dbReference type="EMBL" id="LR593887">
    <property type="protein sequence ID" value="VTR99323.1"/>
    <property type="molecule type" value="Genomic_DNA"/>
</dbReference>
<keyword evidence="2" id="KW-1185">Reference proteome</keyword>
<dbReference type="KEGG" id="tim:GMBLW1_22150"/>
<sequence length="145" mass="15087">MLSQRILNGGMLTLLMGLSLGMTGCGDPYKLVPAQGVVQIDGKPAGNITVQLMPDSLRGAEGPTSFGTTDATGKFTLRTYDGRDGAVIGPHLVTLVDNDEERPAQGKAPTRAPRLASRFAIPSPKGISVEVKEGGEPLTITASAR</sequence>
<protein>
    <recommendedName>
        <fullName evidence="3">Carboxypeptidase regulatory-like domain-containing protein</fullName>
    </recommendedName>
</protein>
<reference evidence="1" key="1">
    <citation type="submission" date="2019-04" db="EMBL/GenBank/DDBJ databases">
        <authorList>
            <consortium name="Science for Life Laboratories"/>
        </authorList>
    </citation>
    <scope>NUCLEOTIDE SEQUENCE</scope>
    <source>
        <strain evidence="1">MBLW1</strain>
    </source>
</reference>
<evidence type="ECO:0000313" key="2">
    <source>
        <dbReference type="Proteomes" id="UP000464378"/>
    </source>
</evidence>
<dbReference type="AlphaFoldDB" id="A0A6C2YKW4"/>
<dbReference type="InParanoid" id="A0A6C2YKW4"/>
<dbReference type="PROSITE" id="PS51257">
    <property type="entry name" value="PROKAR_LIPOPROTEIN"/>
    <property type="match status" value="1"/>
</dbReference>
<dbReference type="RefSeq" id="WP_162656998.1">
    <property type="nucleotide sequence ID" value="NZ_LR593887.1"/>
</dbReference>
<dbReference type="Proteomes" id="UP000464378">
    <property type="component" value="Chromosome"/>
</dbReference>
<evidence type="ECO:0008006" key="3">
    <source>
        <dbReference type="Google" id="ProtNLM"/>
    </source>
</evidence>
<evidence type="ECO:0000313" key="1">
    <source>
        <dbReference type="EMBL" id="VIP01745.1"/>
    </source>
</evidence>
<organism evidence="1">
    <name type="scientific">Tuwongella immobilis</name>
    <dbReference type="NCBI Taxonomy" id="692036"/>
    <lineage>
        <taxon>Bacteria</taxon>
        <taxon>Pseudomonadati</taxon>
        <taxon>Planctomycetota</taxon>
        <taxon>Planctomycetia</taxon>
        <taxon>Gemmatales</taxon>
        <taxon>Gemmataceae</taxon>
        <taxon>Tuwongella</taxon>
    </lineage>
</organism>
<accession>A0A6C2YKW4</accession>
<dbReference type="EMBL" id="LR586016">
    <property type="protein sequence ID" value="VIP01745.1"/>
    <property type="molecule type" value="Genomic_DNA"/>
</dbReference>
<proteinExistence type="predicted"/>